<feature type="domain" description="RNA polymerase sigma factor 54 DNA-binding" evidence="12">
    <location>
        <begin position="350"/>
        <end position="508"/>
    </location>
</feature>
<evidence type="ECO:0000256" key="10">
    <source>
        <dbReference type="PIRNR" id="PIRNR000774"/>
    </source>
</evidence>
<feature type="region of interest" description="Disordered" evidence="11">
    <location>
        <begin position="46"/>
        <end position="114"/>
    </location>
</feature>
<dbReference type="InterPro" id="IPR038709">
    <property type="entry name" value="RpoN_core-bd_sf"/>
</dbReference>
<dbReference type="GO" id="GO:0016987">
    <property type="term" value="F:sigma factor activity"/>
    <property type="evidence" value="ECO:0007669"/>
    <property type="project" value="UniProtKB-KW"/>
</dbReference>
<dbReference type="PRINTS" id="PR00045">
    <property type="entry name" value="SIGMA54FCT"/>
</dbReference>
<evidence type="ECO:0000256" key="3">
    <source>
        <dbReference type="ARBA" id="ARBA00022478"/>
    </source>
</evidence>
<dbReference type="RefSeq" id="WP_264673438.1">
    <property type="nucleotide sequence ID" value="NZ_ANIE01000005.1"/>
</dbReference>
<keyword evidence="5 10" id="KW-0548">Nucleotidyltransferase</keyword>
<proteinExistence type="inferred from homology"/>
<keyword evidence="15" id="KW-1185">Reference proteome</keyword>
<comment type="similarity">
    <text evidence="1 10">Belongs to the sigma-54 factor family.</text>
</comment>
<evidence type="ECO:0000256" key="11">
    <source>
        <dbReference type="SAM" id="MobiDB-lite"/>
    </source>
</evidence>
<name>A0A072N1P6_9GAMM</name>
<dbReference type="EMBL" id="ANIE01000005">
    <property type="protein sequence ID" value="KEF31589.1"/>
    <property type="molecule type" value="Genomic_DNA"/>
</dbReference>
<evidence type="ECO:0000313" key="15">
    <source>
        <dbReference type="Proteomes" id="UP000035057"/>
    </source>
</evidence>
<dbReference type="NCBIfam" id="TIGR02395">
    <property type="entry name" value="rpoN_sigma"/>
    <property type="match status" value="1"/>
</dbReference>
<dbReference type="PATRIC" id="fig|1137280.3.peg.1754"/>
<dbReference type="FunFam" id="1.10.10.60:FF:000045">
    <property type="entry name" value="RNA polymerase sigma-54 factor"/>
    <property type="match status" value="1"/>
</dbReference>
<dbReference type="PANTHER" id="PTHR32248">
    <property type="entry name" value="RNA POLYMERASE SIGMA-54 FACTOR"/>
    <property type="match status" value="1"/>
</dbReference>
<keyword evidence="8 10" id="KW-0238">DNA-binding</keyword>
<dbReference type="GO" id="GO:0000428">
    <property type="term" value="C:DNA-directed RNA polymerase complex"/>
    <property type="evidence" value="ECO:0007669"/>
    <property type="project" value="UniProtKB-KW"/>
</dbReference>
<organism evidence="14 15">
    <name type="scientific">Marinobacter nitratireducens</name>
    <dbReference type="NCBI Taxonomy" id="1137280"/>
    <lineage>
        <taxon>Bacteria</taxon>
        <taxon>Pseudomonadati</taxon>
        <taxon>Pseudomonadota</taxon>
        <taxon>Gammaproteobacteria</taxon>
        <taxon>Pseudomonadales</taxon>
        <taxon>Marinobacteraceae</taxon>
        <taxon>Marinobacter</taxon>
    </lineage>
</organism>
<keyword evidence="9 10" id="KW-0804">Transcription</keyword>
<evidence type="ECO:0000313" key="14">
    <source>
        <dbReference type="EMBL" id="KEF31589.1"/>
    </source>
</evidence>
<dbReference type="PROSITE" id="PS00718">
    <property type="entry name" value="SIGMA54_2"/>
    <property type="match status" value="1"/>
</dbReference>
<dbReference type="GO" id="GO:0003677">
    <property type="term" value="F:DNA binding"/>
    <property type="evidence" value="ECO:0007669"/>
    <property type="project" value="UniProtKB-KW"/>
</dbReference>
<dbReference type="Pfam" id="PF04552">
    <property type="entry name" value="Sigma54_DBD"/>
    <property type="match status" value="1"/>
</dbReference>
<reference evidence="14 15" key="1">
    <citation type="submission" date="2012-12" db="EMBL/GenBank/DDBJ databases">
        <title>Genome assembly of Marinobacter sp. AK21.</title>
        <authorList>
            <person name="Khatri I."/>
            <person name="Kumar R."/>
            <person name="Vaidya B."/>
            <person name="Subramanian S."/>
            <person name="Pinnaka A."/>
        </authorList>
    </citation>
    <scope>NUCLEOTIDE SEQUENCE [LARGE SCALE GENOMIC DNA]</scope>
    <source>
        <strain evidence="14 15">AK21</strain>
    </source>
</reference>
<dbReference type="PANTHER" id="PTHR32248:SF4">
    <property type="entry name" value="RNA POLYMERASE SIGMA-54 FACTOR"/>
    <property type="match status" value="1"/>
</dbReference>
<comment type="function">
    <text evidence="10">Sigma factors are initiation factors that promote the attachment of RNA polymerase to specific initiation sites and are then released.</text>
</comment>
<dbReference type="Gene3D" id="1.10.10.1330">
    <property type="entry name" value="RNA polymerase sigma-54 factor, core-binding domain"/>
    <property type="match status" value="1"/>
</dbReference>
<dbReference type="NCBIfam" id="NF009118">
    <property type="entry name" value="PRK12469.1"/>
    <property type="match status" value="1"/>
</dbReference>
<dbReference type="STRING" id="1137280.D777_01938"/>
<dbReference type="InterPro" id="IPR007634">
    <property type="entry name" value="RNA_pol_sigma_54_DNA-bd"/>
</dbReference>
<keyword evidence="4 10" id="KW-0808">Transferase</keyword>
<keyword evidence="6 10" id="KW-0805">Transcription regulation</keyword>
<evidence type="ECO:0000256" key="9">
    <source>
        <dbReference type="ARBA" id="ARBA00023163"/>
    </source>
</evidence>
<dbReference type="Gene3D" id="1.10.10.60">
    <property type="entry name" value="Homeodomain-like"/>
    <property type="match status" value="1"/>
</dbReference>
<protein>
    <recommendedName>
        <fullName evidence="2 10">RNA polymerase sigma-54 factor</fullName>
    </recommendedName>
</protein>
<dbReference type="AlphaFoldDB" id="A0A072N1P6"/>
<feature type="region of interest" description="Disordered" evidence="11">
    <location>
        <begin position="126"/>
        <end position="147"/>
    </location>
</feature>
<gene>
    <name evidence="14" type="ORF">D777_01938</name>
</gene>
<dbReference type="GO" id="GO:0001216">
    <property type="term" value="F:DNA-binding transcription activator activity"/>
    <property type="evidence" value="ECO:0007669"/>
    <property type="project" value="InterPro"/>
</dbReference>
<evidence type="ECO:0000256" key="4">
    <source>
        <dbReference type="ARBA" id="ARBA00022679"/>
    </source>
</evidence>
<evidence type="ECO:0000256" key="2">
    <source>
        <dbReference type="ARBA" id="ARBA00019942"/>
    </source>
</evidence>
<dbReference type="InterPro" id="IPR000394">
    <property type="entry name" value="RNA_pol_sigma_54"/>
</dbReference>
<dbReference type="Proteomes" id="UP000035057">
    <property type="component" value="Unassembled WGS sequence"/>
</dbReference>
<dbReference type="InterPro" id="IPR007046">
    <property type="entry name" value="RNA_pol_sigma_54_core-bd"/>
</dbReference>
<evidence type="ECO:0000256" key="5">
    <source>
        <dbReference type="ARBA" id="ARBA00022695"/>
    </source>
</evidence>
<sequence length="510" mass="57419">MVMKASLQLKLGQSLTMTPQLQQAIRLLQLSTLDLQQEIQQALESNPMLETSEDDEQQEASATEDAEATADTEGSAESESAQDTSPEWDEPENGPDWASENEVPDNIPDDLPVDTAWDDIYQSAPAPAARNDDESDHDFETRNSPTETLHDHLEWQLNLTPLSEGDMAIAHSLLDAVDDRGYLSSSLEDIHAGLVDENEEEPLELDEVEAVLHRLQHFDPPGVFARDLQECLLIQLNQLPPETPWLAQARLVITHYINLLGNRDYAQLLRRSRLKEDQLREVLALITGLNPSPGEVIDRAEPDYVIPDVIVRKHEGRWRVELNPEIAPRIRVNASYASLIKRADSSADNTYLRDQLQEAKWFIKSLQSRNETLLKVATRIVEHQQGFLDHGEEAMKPLILSDIAQAVEMHESTISRVTTQKYMHTPRGIFELKYFFSSHVSTDEGGECSSTAIRAMIKKLIAAETPKKPLSDSKIAAMLGEQGIKVARRTVAKYREAMHIPPSNERKRLV</sequence>
<dbReference type="Pfam" id="PF00309">
    <property type="entry name" value="Sigma54_AID"/>
    <property type="match status" value="1"/>
</dbReference>
<accession>A0A072N1P6</accession>
<feature type="compositionally biased region" description="Acidic residues" evidence="11">
    <location>
        <begin position="51"/>
        <end position="76"/>
    </location>
</feature>
<evidence type="ECO:0000256" key="1">
    <source>
        <dbReference type="ARBA" id="ARBA00008798"/>
    </source>
</evidence>
<evidence type="ECO:0000256" key="8">
    <source>
        <dbReference type="ARBA" id="ARBA00023125"/>
    </source>
</evidence>
<dbReference type="PROSITE" id="PS00717">
    <property type="entry name" value="SIGMA54_1"/>
    <property type="match status" value="1"/>
</dbReference>
<evidence type="ECO:0000256" key="6">
    <source>
        <dbReference type="ARBA" id="ARBA00023015"/>
    </source>
</evidence>
<dbReference type="GO" id="GO:0016779">
    <property type="term" value="F:nucleotidyltransferase activity"/>
    <property type="evidence" value="ECO:0007669"/>
    <property type="project" value="UniProtKB-KW"/>
</dbReference>
<dbReference type="PROSITE" id="PS50044">
    <property type="entry name" value="SIGMA54_3"/>
    <property type="match status" value="1"/>
</dbReference>
<feature type="domain" description="RNA polymerase sigma factor 54 core-binding" evidence="13">
    <location>
        <begin position="139"/>
        <end position="336"/>
    </location>
</feature>
<dbReference type="Pfam" id="PF04963">
    <property type="entry name" value="Sigma54_CBD"/>
    <property type="match status" value="1"/>
</dbReference>
<keyword evidence="7 10" id="KW-0731">Sigma factor</keyword>
<comment type="caution">
    <text evidence="14">The sequence shown here is derived from an EMBL/GenBank/DDBJ whole genome shotgun (WGS) entry which is preliminary data.</text>
</comment>
<dbReference type="PIRSF" id="PIRSF000774">
    <property type="entry name" value="RpoN"/>
    <property type="match status" value="1"/>
</dbReference>
<evidence type="ECO:0000259" key="12">
    <source>
        <dbReference type="Pfam" id="PF04552"/>
    </source>
</evidence>
<evidence type="ECO:0000256" key="7">
    <source>
        <dbReference type="ARBA" id="ARBA00023082"/>
    </source>
</evidence>
<dbReference type="NCBIfam" id="NF004595">
    <property type="entry name" value="PRK05932.1-2"/>
    <property type="match status" value="1"/>
</dbReference>
<keyword evidence="3 10" id="KW-0240">DNA-directed RNA polymerase</keyword>
<dbReference type="GO" id="GO:0006352">
    <property type="term" value="P:DNA-templated transcription initiation"/>
    <property type="evidence" value="ECO:0007669"/>
    <property type="project" value="InterPro"/>
</dbReference>
<evidence type="ECO:0000259" key="13">
    <source>
        <dbReference type="Pfam" id="PF04963"/>
    </source>
</evidence>